<dbReference type="Proteomes" id="UP001432128">
    <property type="component" value="Chromosome"/>
</dbReference>
<proteinExistence type="predicted"/>
<evidence type="ECO:0000313" key="2">
    <source>
        <dbReference type="Proteomes" id="UP001432128"/>
    </source>
</evidence>
<protein>
    <recommendedName>
        <fullName evidence="3">Condensation domain-containing protein</fullName>
    </recommendedName>
</protein>
<dbReference type="RefSeq" id="WP_328857601.1">
    <property type="nucleotide sequence ID" value="NZ_CP108021.1"/>
</dbReference>
<evidence type="ECO:0008006" key="3">
    <source>
        <dbReference type="Google" id="ProtNLM"/>
    </source>
</evidence>
<name>A0AAU4K2L9_9NOCA</name>
<reference evidence="1 2" key="1">
    <citation type="submission" date="2022-10" db="EMBL/GenBank/DDBJ databases">
        <title>The complete genomes of actinobacterial strains from the NBC collection.</title>
        <authorList>
            <person name="Joergensen T.S."/>
            <person name="Alvarez Arevalo M."/>
            <person name="Sterndorff E.B."/>
            <person name="Faurdal D."/>
            <person name="Vuksanovic O."/>
            <person name="Mourched A.-S."/>
            <person name="Charusanti P."/>
            <person name="Shaw S."/>
            <person name="Blin K."/>
            <person name="Weber T."/>
        </authorList>
    </citation>
    <scope>NUCLEOTIDE SEQUENCE [LARGE SCALE GENOMIC DNA]</scope>
    <source>
        <strain evidence="1 2">NBC_00319</strain>
    </source>
</reference>
<gene>
    <name evidence="1" type="ORF">OG579_21485</name>
</gene>
<dbReference type="EMBL" id="CP108021">
    <property type="protein sequence ID" value="WUM20218.1"/>
    <property type="molecule type" value="Genomic_DNA"/>
</dbReference>
<dbReference type="Gene3D" id="3.30.559.10">
    <property type="entry name" value="Chloramphenicol acetyltransferase-like domain"/>
    <property type="match status" value="1"/>
</dbReference>
<sequence>MREVDATMPSVLRTTVDDDLFIRMDRALGVPVVNQAVWRLHSLPSDAELDLLAQRLAVGRIGRLLRRSSLPLVRDHWVAEPTRSGGRVVDDTPVPEGGVTAWIDAAASTRFDLTEGPVWELRSAPLEQGGAIVTLCVAHAAGDGALIVRAILDALSGDDAGRFDARSPSVFEQARDATGQAAAITTNLAALATDLVTRRVRRDPDETATRAAVTAKTSRTVDVDPTAAENDGALAPLCITSVPTEAWRAVAAEAGGSSNALFVAIVLGIIVASGRVGADDTVRISIPMSLRTPDDDRANATTGLSLDIPASAALEKDLGVIRTLAKEVYAVGTGRPSTFVRLQPAMQALSDRTVAALSGGATTPLALASNLGTLDGQFAGLGDPDRANGVVTRSTTQAVTAAKLRSLRGGLAAWTNEACGITTLSVIGLDPDGLGRSTLPDIVHAEFARWSLEPEDW</sequence>
<evidence type="ECO:0000313" key="1">
    <source>
        <dbReference type="EMBL" id="WUM20218.1"/>
    </source>
</evidence>
<accession>A0AAU4K2L9</accession>
<organism evidence="1 2">
    <name type="scientific">Williamsia herbipolensis</name>
    <dbReference type="NCBI Taxonomy" id="1603258"/>
    <lineage>
        <taxon>Bacteria</taxon>
        <taxon>Bacillati</taxon>
        <taxon>Actinomycetota</taxon>
        <taxon>Actinomycetes</taxon>
        <taxon>Mycobacteriales</taxon>
        <taxon>Nocardiaceae</taxon>
        <taxon>Williamsia</taxon>
    </lineage>
</organism>
<dbReference type="AlphaFoldDB" id="A0AAU4K2L9"/>
<keyword evidence="2" id="KW-1185">Reference proteome</keyword>
<dbReference type="InterPro" id="IPR023213">
    <property type="entry name" value="CAT-like_dom_sf"/>
</dbReference>
<dbReference type="KEGG" id="whr:OG579_21485"/>